<proteinExistence type="predicted"/>
<name>A0ACA9NIZ3_9GLOM</name>
<feature type="non-terminal residue" evidence="1">
    <location>
        <position position="1"/>
    </location>
</feature>
<evidence type="ECO:0000313" key="2">
    <source>
        <dbReference type="Proteomes" id="UP000789525"/>
    </source>
</evidence>
<protein>
    <submittedName>
        <fullName evidence="1">3407_t:CDS:1</fullName>
    </submittedName>
</protein>
<comment type="caution">
    <text evidence="1">The sequence shown here is derived from an EMBL/GenBank/DDBJ whole genome shotgun (WGS) entry which is preliminary data.</text>
</comment>
<organism evidence="1 2">
    <name type="scientific">Acaulospora colombiana</name>
    <dbReference type="NCBI Taxonomy" id="27376"/>
    <lineage>
        <taxon>Eukaryota</taxon>
        <taxon>Fungi</taxon>
        <taxon>Fungi incertae sedis</taxon>
        <taxon>Mucoromycota</taxon>
        <taxon>Glomeromycotina</taxon>
        <taxon>Glomeromycetes</taxon>
        <taxon>Diversisporales</taxon>
        <taxon>Acaulosporaceae</taxon>
        <taxon>Acaulospora</taxon>
    </lineage>
</organism>
<gene>
    <name evidence="1" type="ORF">ACOLOM_LOCUS8499</name>
</gene>
<accession>A0ACA9NIZ3</accession>
<sequence length="467" mass="50771">KESGICLRGVIIKVRETEEGVIIMVAVGKKIPGMTFGLEEYALFCTRDFKIEDCFELEDGVSVALLPPMNDLLSWSYALVLAIFNGVASTRGHLQRLVSRLVADEEFSPDFVANFSSSRNDPSGTRATETARERWKWLKRRFLATQRLDASSPCVLKRGCAADPLLKTVRMSTRSCLESLLWIVSVSEPILASLETSPYTVPNLALGYPMRPTKSLANAFQHILVSNPRPAVRLLTLNRPKALNALSTPLFNELNQALLNADQDKDVSAVVLTGSEKAFAAGADIKEMQSKSFSEVYSTDFLASWTSIRQVRKPIIAAQLTRKLCSVSGYALGGGAELALMCDIILASPTAKFGLPEITLGVIPGGGGTQRLAGIVGKSRAMELVLTGRQFDAEEAERWGVASRIVRTEKKEGDEHLPVVQEALDMASKIASFGQLSVQAGKEAVNAGKGFVHRVPEENEDIGLDLT</sequence>
<dbReference type="EMBL" id="CAJVPT010022096">
    <property type="protein sequence ID" value="CAG8658445.1"/>
    <property type="molecule type" value="Genomic_DNA"/>
</dbReference>
<evidence type="ECO:0000313" key="1">
    <source>
        <dbReference type="EMBL" id="CAG8658445.1"/>
    </source>
</evidence>
<keyword evidence="2" id="KW-1185">Reference proteome</keyword>
<reference evidence="1" key="1">
    <citation type="submission" date="2021-06" db="EMBL/GenBank/DDBJ databases">
        <authorList>
            <person name="Kallberg Y."/>
            <person name="Tangrot J."/>
            <person name="Rosling A."/>
        </authorList>
    </citation>
    <scope>NUCLEOTIDE SEQUENCE</scope>
    <source>
        <strain evidence="1">CL356</strain>
    </source>
</reference>
<dbReference type="Proteomes" id="UP000789525">
    <property type="component" value="Unassembled WGS sequence"/>
</dbReference>